<dbReference type="RefSeq" id="WP_077426692.1">
    <property type="nucleotide sequence ID" value="NZ_MLHH01000005.1"/>
</dbReference>
<name>A0A1V3IBP9_9PAST</name>
<keyword evidence="2" id="KW-1185">Reference proteome</keyword>
<protein>
    <submittedName>
        <fullName evidence="1">Uncharacterized protein</fullName>
    </submittedName>
</protein>
<dbReference type="Proteomes" id="UP000189437">
    <property type="component" value="Unassembled WGS sequence"/>
</dbReference>
<evidence type="ECO:0000313" key="1">
    <source>
        <dbReference type="EMBL" id="OOF37240.1"/>
    </source>
</evidence>
<evidence type="ECO:0000313" key="2">
    <source>
        <dbReference type="Proteomes" id="UP000189437"/>
    </source>
</evidence>
<reference evidence="1 2" key="1">
    <citation type="submission" date="2016-10" db="EMBL/GenBank/DDBJ databases">
        <title>Rodentibacter gen. nov. and new species.</title>
        <authorList>
            <person name="Christensen H."/>
        </authorList>
    </citation>
    <scope>NUCLEOTIDE SEQUENCE [LARGE SCALE GENOMIC DNA]</scope>
    <source>
        <strain evidence="1 2">Ac69</strain>
    </source>
</reference>
<proteinExistence type="predicted"/>
<dbReference type="STRING" id="1908258.BKK48_02855"/>
<comment type="caution">
    <text evidence="1">The sequence shown here is derived from an EMBL/GenBank/DDBJ whole genome shotgun (WGS) entry which is preliminary data.</text>
</comment>
<organism evidence="1 2">
    <name type="scientific">Rodentibacter heidelbergensis</name>
    <dbReference type="NCBI Taxonomy" id="1908258"/>
    <lineage>
        <taxon>Bacteria</taxon>
        <taxon>Pseudomonadati</taxon>
        <taxon>Pseudomonadota</taxon>
        <taxon>Gammaproteobacteria</taxon>
        <taxon>Pasteurellales</taxon>
        <taxon>Pasteurellaceae</taxon>
        <taxon>Rodentibacter</taxon>
    </lineage>
</organism>
<dbReference type="OrthoDB" id="5684228at2"/>
<sequence>MWFLFVLCFTTIIFYLIGKRPVRLLKRGKRLRSEYIEIQENRFYLEEVAFSDYHQALHHYFYLIPQFSNRRDLLETKYNYLDWTDTILRFSDCTLQLVRRIDKILLIKSQTPMNISEFERLTKEI</sequence>
<accession>A0A1V3IBP9</accession>
<dbReference type="EMBL" id="MLHH01000005">
    <property type="protein sequence ID" value="OOF37240.1"/>
    <property type="molecule type" value="Genomic_DNA"/>
</dbReference>
<dbReference type="AlphaFoldDB" id="A0A1V3IBP9"/>
<gene>
    <name evidence="1" type="ORF">BKK48_02855</name>
</gene>